<protein>
    <recommendedName>
        <fullName evidence="3">DUF6534 domain-containing protein</fullName>
    </recommendedName>
</protein>
<dbReference type="PANTHER" id="PTHR40465:SF1">
    <property type="entry name" value="DUF6534 DOMAIN-CONTAINING PROTEIN"/>
    <property type="match status" value="1"/>
</dbReference>
<feature type="domain" description="DUF6534" evidence="3">
    <location>
        <begin position="193"/>
        <end position="308"/>
    </location>
</feature>
<keyword evidence="5" id="KW-1185">Reference proteome</keyword>
<dbReference type="PANTHER" id="PTHR40465">
    <property type="entry name" value="CHROMOSOME 1, WHOLE GENOME SHOTGUN SEQUENCE"/>
    <property type="match status" value="1"/>
</dbReference>
<evidence type="ECO:0000313" key="4">
    <source>
        <dbReference type="EMBL" id="KAK7039841.1"/>
    </source>
</evidence>
<feature type="compositionally biased region" description="Polar residues" evidence="1">
    <location>
        <begin position="400"/>
        <end position="411"/>
    </location>
</feature>
<dbReference type="Proteomes" id="UP001362999">
    <property type="component" value="Unassembled WGS sequence"/>
</dbReference>
<feature type="region of interest" description="Disordered" evidence="1">
    <location>
        <begin position="355"/>
        <end position="382"/>
    </location>
</feature>
<feature type="region of interest" description="Disordered" evidence="1">
    <location>
        <begin position="400"/>
        <end position="435"/>
    </location>
</feature>
<feature type="transmembrane region" description="Helical" evidence="2">
    <location>
        <begin position="111"/>
        <end position="135"/>
    </location>
</feature>
<dbReference type="Pfam" id="PF20152">
    <property type="entry name" value="DUF6534"/>
    <property type="match status" value="1"/>
</dbReference>
<feature type="region of interest" description="Disordered" evidence="1">
    <location>
        <begin position="311"/>
        <end position="339"/>
    </location>
</feature>
<comment type="caution">
    <text evidence="4">The sequence shown here is derived from an EMBL/GenBank/DDBJ whole genome shotgun (WGS) entry which is preliminary data.</text>
</comment>
<keyword evidence="2" id="KW-0472">Membrane</keyword>
<feature type="transmembrane region" description="Helical" evidence="2">
    <location>
        <begin position="283"/>
        <end position="306"/>
    </location>
</feature>
<feature type="transmembrane region" description="Helical" evidence="2">
    <location>
        <begin position="254"/>
        <end position="277"/>
    </location>
</feature>
<feature type="transmembrane region" description="Helical" evidence="2">
    <location>
        <begin position="147"/>
        <end position="168"/>
    </location>
</feature>
<dbReference type="InterPro" id="IPR045339">
    <property type="entry name" value="DUF6534"/>
</dbReference>
<name>A0AAW0CP07_9AGAR</name>
<keyword evidence="2" id="KW-0812">Transmembrane</keyword>
<proteinExistence type="predicted"/>
<evidence type="ECO:0000313" key="5">
    <source>
        <dbReference type="Proteomes" id="UP001362999"/>
    </source>
</evidence>
<reference evidence="4 5" key="1">
    <citation type="journal article" date="2024" name="J Genomics">
        <title>Draft genome sequencing and assembly of Favolaschia claudopus CIRM-BRFM 2984 isolated from oak limbs.</title>
        <authorList>
            <person name="Navarro D."/>
            <person name="Drula E."/>
            <person name="Chaduli D."/>
            <person name="Cazenave R."/>
            <person name="Ahrendt S."/>
            <person name="Wang J."/>
            <person name="Lipzen A."/>
            <person name="Daum C."/>
            <person name="Barry K."/>
            <person name="Grigoriev I.V."/>
            <person name="Favel A."/>
            <person name="Rosso M.N."/>
            <person name="Martin F."/>
        </authorList>
    </citation>
    <scope>NUCLEOTIDE SEQUENCE [LARGE SCALE GENOMIC DNA]</scope>
    <source>
        <strain evidence="4 5">CIRM-BRFM 2984</strain>
    </source>
</reference>
<sequence>MRCNFTSKMPDRKRLCSDHHPPIPGLITEPRTLDNTLGALFLGVVVSCILFGVSSLQVVHYYHSYPNDSLLHKVAVGTLWILDSTHLCLSIASSYHYGISNFGRADALDVIIWQVKVLIAVNVMIVVLVHSLYAYRVWLLSGYHHGFLGYVVAAIVLGGFGMGIVLAYETCTLHTFSETPRIAWAVEASYATSTIIDVIISVAMCWYLAKSKRCVRRSGIIGCGNINAAGGSFQPDHEEEGKQSLLLNSRISALMGYTLSCGIFTSAISVSCLFTFLLMPNNLVFLALSYFVTRLYVTSFMSMMNARTRRTRYRRSSSSSSNKFNSNSNSNPNLTHTFTRTSRRSRYISSVAFNSSPSQLRDGESGSISPSTPTTDKYDPSWADLPSPVPAVAVHPNFVHSQSPTVSTSGGYYTPADSRLSSAPSPTRYSHRYAI</sequence>
<gene>
    <name evidence="4" type="ORF">R3P38DRAFT_2902158</name>
</gene>
<feature type="compositionally biased region" description="Low complexity" evidence="1">
    <location>
        <begin position="316"/>
        <end position="339"/>
    </location>
</feature>
<evidence type="ECO:0000256" key="1">
    <source>
        <dbReference type="SAM" id="MobiDB-lite"/>
    </source>
</evidence>
<evidence type="ECO:0000259" key="3">
    <source>
        <dbReference type="Pfam" id="PF20152"/>
    </source>
</evidence>
<organism evidence="4 5">
    <name type="scientific">Favolaschia claudopus</name>
    <dbReference type="NCBI Taxonomy" id="2862362"/>
    <lineage>
        <taxon>Eukaryota</taxon>
        <taxon>Fungi</taxon>
        <taxon>Dikarya</taxon>
        <taxon>Basidiomycota</taxon>
        <taxon>Agaricomycotina</taxon>
        <taxon>Agaricomycetes</taxon>
        <taxon>Agaricomycetidae</taxon>
        <taxon>Agaricales</taxon>
        <taxon>Marasmiineae</taxon>
        <taxon>Mycenaceae</taxon>
        <taxon>Favolaschia</taxon>
    </lineage>
</organism>
<feature type="compositionally biased region" description="Polar residues" evidence="1">
    <location>
        <begin position="366"/>
        <end position="375"/>
    </location>
</feature>
<accession>A0AAW0CP07</accession>
<dbReference type="EMBL" id="JAWWNJ010000016">
    <property type="protein sequence ID" value="KAK7039841.1"/>
    <property type="molecule type" value="Genomic_DNA"/>
</dbReference>
<feature type="compositionally biased region" description="Polar residues" evidence="1">
    <location>
        <begin position="419"/>
        <end position="428"/>
    </location>
</feature>
<feature type="transmembrane region" description="Helical" evidence="2">
    <location>
        <begin position="188"/>
        <end position="209"/>
    </location>
</feature>
<feature type="transmembrane region" description="Helical" evidence="2">
    <location>
        <begin position="39"/>
        <end position="62"/>
    </location>
</feature>
<dbReference type="AlphaFoldDB" id="A0AAW0CP07"/>
<evidence type="ECO:0000256" key="2">
    <source>
        <dbReference type="SAM" id="Phobius"/>
    </source>
</evidence>
<keyword evidence="2" id="KW-1133">Transmembrane helix</keyword>